<accession>A0A1F6NZ18</accession>
<evidence type="ECO:0000256" key="1">
    <source>
        <dbReference type="SAM" id="Coils"/>
    </source>
</evidence>
<dbReference type="Proteomes" id="UP000178895">
    <property type="component" value="Unassembled WGS sequence"/>
</dbReference>
<organism evidence="2 3">
    <name type="scientific">Candidatus Magasanikbacteria bacterium RIFOXYC2_FULL_40_16</name>
    <dbReference type="NCBI Taxonomy" id="1798703"/>
    <lineage>
        <taxon>Bacteria</taxon>
        <taxon>Candidatus Magasanikiibacteriota</taxon>
    </lineage>
</organism>
<evidence type="ECO:0000313" key="2">
    <source>
        <dbReference type="EMBL" id="OGH89177.1"/>
    </source>
</evidence>
<proteinExistence type="predicted"/>
<keyword evidence="1" id="KW-0175">Coiled coil</keyword>
<evidence type="ECO:0000313" key="3">
    <source>
        <dbReference type="Proteomes" id="UP000178895"/>
    </source>
</evidence>
<reference evidence="2 3" key="1">
    <citation type="journal article" date="2016" name="Nat. Commun.">
        <title>Thousands of microbial genomes shed light on interconnected biogeochemical processes in an aquifer system.</title>
        <authorList>
            <person name="Anantharaman K."/>
            <person name="Brown C.T."/>
            <person name="Hug L.A."/>
            <person name="Sharon I."/>
            <person name="Castelle C.J."/>
            <person name="Probst A.J."/>
            <person name="Thomas B.C."/>
            <person name="Singh A."/>
            <person name="Wilkins M.J."/>
            <person name="Karaoz U."/>
            <person name="Brodie E.L."/>
            <person name="Williams K.H."/>
            <person name="Hubbard S.S."/>
            <person name="Banfield J.F."/>
        </authorList>
    </citation>
    <scope>NUCLEOTIDE SEQUENCE [LARGE SCALE GENOMIC DNA]</scope>
</reference>
<protein>
    <submittedName>
        <fullName evidence="2">Uncharacterized protein</fullName>
    </submittedName>
</protein>
<gene>
    <name evidence="2" type="ORF">A2469_02655</name>
</gene>
<comment type="caution">
    <text evidence="2">The sequence shown here is derived from an EMBL/GenBank/DDBJ whole genome shotgun (WGS) entry which is preliminary data.</text>
</comment>
<sequence length="93" mass="11252">MTKPPKCIIIIYHSQTKEDLKMKMNGLFLVNVSLKKHLRIMEAGLEELAKRAESRDDEVPIWIQEELKAVRKLRQKIRKIRRKMKRFHQRNDE</sequence>
<dbReference type="AlphaFoldDB" id="A0A1F6NZ18"/>
<dbReference type="EMBL" id="MFQY01000065">
    <property type="protein sequence ID" value="OGH89177.1"/>
    <property type="molecule type" value="Genomic_DNA"/>
</dbReference>
<name>A0A1F6NZ18_9BACT</name>
<feature type="coiled-coil region" evidence="1">
    <location>
        <begin position="63"/>
        <end position="90"/>
    </location>
</feature>